<evidence type="ECO:0000256" key="4">
    <source>
        <dbReference type="ARBA" id="ARBA00023002"/>
    </source>
</evidence>
<protein>
    <recommendedName>
        <fullName evidence="6">FAD dependent oxidoreductase domain-containing protein</fullName>
    </recommendedName>
</protein>
<keyword evidence="4" id="KW-0560">Oxidoreductase</keyword>
<dbReference type="SUPFAM" id="SSF51905">
    <property type="entry name" value="FAD/NAD(P)-binding domain"/>
    <property type="match status" value="1"/>
</dbReference>
<dbReference type="Pfam" id="PF01266">
    <property type="entry name" value="DAO"/>
    <property type="match status" value="1"/>
</dbReference>
<dbReference type="PANTHER" id="PTHR43104">
    <property type="entry name" value="L-2-HYDROXYGLUTARATE DEHYDROGENASE, MITOCHONDRIAL"/>
    <property type="match status" value="1"/>
</dbReference>
<comment type="similarity">
    <text evidence="5">Belongs to the L2HGDH family.</text>
</comment>
<accession>A0A512APJ2</accession>
<feature type="domain" description="FAD dependent oxidoreductase" evidence="6">
    <location>
        <begin position="6"/>
        <end position="364"/>
    </location>
</feature>
<keyword evidence="3" id="KW-0274">FAD</keyword>
<keyword evidence="8" id="KW-1185">Reference proteome</keyword>
<evidence type="ECO:0000256" key="2">
    <source>
        <dbReference type="ARBA" id="ARBA00022630"/>
    </source>
</evidence>
<reference evidence="7 8" key="1">
    <citation type="submission" date="2019-07" db="EMBL/GenBank/DDBJ databases">
        <title>Whole genome shotgun sequence of Novosphingobium sediminis NBRC 106119.</title>
        <authorList>
            <person name="Hosoyama A."/>
            <person name="Uohara A."/>
            <person name="Ohji S."/>
            <person name="Ichikawa N."/>
        </authorList>
    </citation>
    <scope>NUCLEOTIDE SEQUENCE [LARGE SCALE GENOMIC DNA]</scope>
    <source>
        <strain evidence="7 8">NBRC 106119</strain>
    </source>
</reference>
<dbReference type="InterPro" id="IPR036188">
    <property type="entry name" value="FAD/NAD-bd_sf"/>
</dbReference>
<evidence type="ECO:0000256" key="1">
    <source>
        <dbReference type="ARBA" id="ARBA00001974"/>
    </source>
</evidence>
<evidence type="ECO:0000259" key="6">
    <source>
        <dbReference type="Pfam" id="PF01266"/>
    </source>
</evidence>
<name>A0A512APJ2_9SPHN</name>
<dbReference type="Proteomes" id="UP000321464">
    <property type="component" value="Unassembled WGS sequence"/>
</dbReference>
<keyword evidence="2" id="KW-0285">Flavoprotein</keyword>
<comment type="cofactor">
    <cofactor evidence="1">
        <name>FAD</name>
        <dbReference type="ChEBI" id="CHEBI:57692"/>
    </cofactor>
</comment>
<dbReference type="PROSITE" id="PS51257">
    <property type="entry name" value="PROKAR_LIPOPROTEIN"/>
    <property type="match status" value="1"/>
</dbReference>
<dbReference type="InterPro" id="IPR006076">
    <property type="entry name" value="FAD-dep_OxRdtase"/>
</dbReference>
<comment type="caution">
    <text evidence="7">The sequence shown here is derived from an EMBL/GenBank/DDBJ whole genome shotgun (WGS) entry which is preliminary data.</text>
</comment>
<organism evidence="7 8">
    <name type="scientific">Novosphingobium sediminis</name>
    <dbReference type="NCBI Taxonomy" id="707214"/>
    <lineage>
        <taxon>Bacteria</taxon>
        <taxon>Pseudomonadati</taxon>
        <taxon>Pseudomonadota</taxon>
        <taxon>Alphaproteobacteria</taxon>
        <taxon>Sphingomonadales</taxon>
        <taxon>Sphingomonadaceae</taxon>
        <taxon>Novosphingobium</taxon>
    </lineage>
</organism>
<gene>
    <name evidence="7" type="ORF">NSE01_34550</name>
</gene>
<dbReference type="EMBL" id="BJYR01000024">
    <property type="protein sequence ID" value="GEO01623.1"/>
    <property type="molecule type" value="Genomic_DNA"/>
</dbReference>
<dbReference type="RefSeq" id="WP_147160930.1">
    <property type="nucleotide sequence ID" value="NZ_BJYR01000024.1"/>
</dbReference>
<dbReference type="Gene3D" id="3.50.50.60">
    <property type="entry name" value="FAD/NAD(P)-binding domain"/>
    <property type="match status" value="1"/>
</dbReference>
<dbReference type="OrthoDB" id="9801699at2"/>
<dbReference type="AlphaFoldDB" id="A0A512APJ2"/>
<dbReference type="GO" id="GO:0047545">
    <property type="term" value="F:(S)-2-hydroxyglutarate dehydrogenase activity"/>
    <property type="evidence" value="ECO:0007669"/>
    <property type="project" value="TreeGrafter"/>
</dbReference>
<proteinExistence type="inferred from homology"/>
<dbReference type="Gene3D" id="3.30.9.10">
    <property type="entry name" value="D-Amino Acid Oxidase, subunit A, domain 2"/>
    <property type="match status" value="1"/>
</dbReference>
<dbReference type="PANTHER" id="PTHR43104:SF4">
    <property type="entry name" value="L-2-HYDROXYGLUTARATE DEHYDROGENASE, MITOCHONDRIAL"/>
    <property type="match status" value="1"/>
</dbReference>
<evidence type="ECO:0000256" key="3">
    <source>
        <dbReference type="ARBA" id="ARBA00022827"/>
    </source>
</evidence>
<evidence type="ECO:0000256" key="5">
    <source>
        <dbReference type="ARBA" id="ARBA00037941"/>
    </source>
</evidence>
<evidence type="ECO:0000313" key="7">
    <source>
        <dbReference type="EMBL" id="GEO01623.1"/>
    </source>
</evidence>
<evidence type="ECO:0000313" key="8">
    <source>
        <dbReference type="Proteomes" id="UP000321464"/>
    </source>
</evidence>
<sequence length="368" mass="38482">MSERVDCVVIGAGVVGLACAAALAAAGREVLVLEKAALIGSETSSRNSEVIHAGIYYPPGSLKARLCRAGKARLYAYCAARGVPHRQLGKIIVAASAAQEDRLAAIRANAAANEVTDLEWLSAADIARLEPEVRGHRALFSPSTGIVDSHALMLALEGDLGTNGGMVVLGAEVDGGRCEADGIHLAIGGAEPMDLVARTVINCAGLHAPALAARLSGLPSQHVPQAFYAKGHYFRLSGRAPFVHLVYPVPEAGGLGIHLTLDLGGQAKFGPDVMWIDAPDYSFDASRLERFVAAIRTYYPGLDAEKLHPDYTGIRPKIVGPGVPDADFRIEDVRVHGVPGLVNLFGIESPGLTASLAIADLVAGLVTR</sequence>